<name>A0A381DH93_9BACT</name>
<evidence type="ECO:0000313" key="15">
    <source>
        <dbReference type="EMBL" id="SUX09882.1"/>
    </source>
</evidence>
<evidence type="ECO:0000256" key="1">
    <source>
        <dbReference type="ARBA" id="ARBA00004896"/>
    </source>
</evidence>
<dbReference type="OrthoDB" id="9774191at2"/>
<keyword evidence="9 12" id="KW-0560">Oxidoreductase</keyword>
<dbReference type="Gene3D" id="3.40.50.720">
    <property type="entry name" value="NAD(P)-binding Rossmann-like Domain"/>
    <property type="match status" value="1"/>
</dbReference>
<feature type="binding site" evidence="13">
    <location>
        <begin position="92"/>
        <end position="94"/>
    </location>
    <ligand>
        <name>NADP(+)</name>
        <dbReference type="ChEBI" id="CHEBI:58349"/>
    </ligand>
</feature>
<sequence>MQKIKIGIVGYGNLGRGVETALQKTDDMELVGIFTRRDPKSIKTLFNSKVYNQDECFDMKDKIDVLILCGGSANDLMEQSPKFVESFNIIDSFDTHAKTLEHYKNVDKIAKKSSKIGIISIGWDPGLFSLNRLIMQSVLPQGKDYTFWGKGVSQGHSDAIRRISGVADARQYTIPSQKILDDVRNAKFGDYTTRQKHTRECFVVLENDTQSERKRVEKEIVSMPNYFSDYDTTVNFITKDELDKNHANLPHGGNVFRGGKTGKNLENNHVMEFSLKLDSNPEFTSSVMVAYARAAFRLQKSGQSGARTIFEIPPFLLCTKSIEDIIHDTL</sequence>
<feature type="binding site" evidence="13">
    <location>
        <position position="251"/>
    </location>
    <ligand>
        <name>substrate</name>
    </ligand>
</feature>
<comment type="similarity">
    <text evidence="2 12">Belongs to the diaminopimelate dehydrogenase family.</text>
</comment>
<keyword evidence="16" id="KW-1185">Reference proteome</keyword>
<dbReference type="SUPFAM" id="SSF51735">
    <property type="entry name" value="NAD(P)-binding Rossmann-fold domains"/>
    <property type="match status" value="2"/>
</dbReference>
<evidence type="ECO:0000256" key="5">
    <source>
        <dbReference type="ARBA" id="ARBA00021654"/>
    </source>
</evidence>
<dbReference type="AlphaFoldDB" id="A0A381DH93"/>
<dbReference type="InterPro" id="IPR036291">
    <property type="entry name" value="NAD(P)-bd_dom_sf"/>
</dbReference>
<dbReference type="GO" id="GO:0009089">
    <property type="term" value="P:lysine biosynthetic process via diaminopimelate"/>
    <property type="evidence" value="ECO:0007669"/>
    <property type="project" value="UniProtKB-UniRule"/>
</dbReference>
<evidence type="ECO:0000256" key="4">
    <source>
        <dbReference type="ARBA" id="ARBA00012080"/>
    </source>
</evidence>
<evidence type="ECO:0000256" key="6">
    <source>
        <dbReference type="ARBA" id="ARBA00022605"/>
    </source>
</evidence>
<evidence type="ECO:0000256" key="9">
    <source>
        <dbReference type="ARBA" id="ARBA00023002"/>
    </source>
</evidence>
<organism evidence="15 16">
    <name type="scientific">Campylobacter sputorum subsp. sputorum</name>
    <dbReference type="NCBI Taxonomy" id="32024"/>
    <lineage>
        <taxon>Bacteria</taxon>
        <taxon>Pseudomonadati</taxon>
        <taxon>Campylobacterota</taxon>
        <taxon>Epsilonproteobacteria</taxon>
        <taxon>Campylobacterales</taxon>
        <taxon>Campylobacteraceae</taxon>
        <taxon>Campylobacter</taxon>
    </lineage>
</organism>
<dbReference type="STRING" id="32024.GCA_000788295_00174"/>
<evidence type="ECO:0000256" key="2">
    <source>
        <dbReference type="ARBA" id="ARBA00007442"/>
    </source>
</evidence>
<comment type="catalytic activity">
    <reaction evidence="11 12">
        <text>meso-2,6-diaminopimelate + NADP(+) + H2O = (S)-2-amino-6-oxoheptanedioate + NH4(+) + NADPH + H(+)</text>
        <dbReference type="Rhea" id="RHEA:13561"/>
        <dbReference type="ChEBI" id="CHEBI:15377"/>
        <dbReference type="ChEBI" id="CHEBI:15378"/>
        <dbReference type="ChEBI" id="CHEBI:28938"/>
        <dbReference type="ChEBI" id="CHEBI:57783"/>
        <dbReference type="ChEBI" id="CHEBI:57791"/>
        <dbReference type="ChEBI" id="CHEBI:58349"/>
        <dbReference type="ChEBI" id="CHEBI:58556"/>
        <dbReference type="EC" id="1.4.1.16"/>
    </reaction>
</comment>
<feature type="binding site" evidence="13">
    <location>
        <position position="199"/>
    </location>
    <ligand>
        <name>substrate</name>
    </ligand>
</feature>
<feature type="binding site" evidence="13">
    <location>
        <position position="148"/>
    </location>
    <ligand>
        <name>substrate</name>
    </ligand>
</feature>
<dbReference type="GO" id="GO:0000166">
    <property type="term" value="F:nucleotide binding"/>
    <property type="evidence" value="ECO:0007669"/>
    <property type="project" value="UniProtKB-KW"/>
</dbReference>
<dbReference type="InterPro" id="IPR010190">
    <property type="entry name" value="Diaminopimelate_DH_Ddh"/>
</dbReference>
<protein>
    <recommendedName>
        <fullName evidence="5 12">Meso-diaminopimelate D-dehydrogenase</fullName>
        <shortName evidence="12">DAPDH</shortName>
        <shortName evidence="12">Meso-DAP dehydrogenase</shortName>
        <ecNumber evidence="4 12">1.4.1.16</ecNumber>
    </recommendedName>
</protein>
<dbReference type="GO" id="GO:0047850">
    <property type="term" value="F:diaminopimelate dehydrogenase activity"/>
    <property type="evidence" value="ECO:0007669"/>
    <property type="project" value="UniProtKB-UniRule"/>
</dbReference>
<evidence type="ECO:0000256" key="7">
    <source>
        <dbReference type="ARBA" id="ARBA00022857"/>
    </source>
</evidence>
<feature type="domain" description="Meso-diaminopimelate D-dehydrogenase C-terminal" evidence="14">
    <location>
        <begin position="122"/>
        <end position="279"/>
    </location>
</feature>
<keyword evidence="13" id="KW-0547">Nucleotide-binding</keyword>
<evidence type="ECO:0000313" key="16">
    <source>
        <dbReference type="Proteomes" id="UP000254920"/>
    </source>
</evidence>
<feature type="binding site" evidence="13">
    <location>
        <position position="280"/>
    </location>
    <ligand>
        <name>substrate</name>
    </ligand>
</feature>
<evidence type="ECO:0000256" key="13">
    <source>
        <dbReference type="PIRSR" id="PIRSR025648-1"/>
    </source>
</evidence>
<evidence type="ECO:0000256" key="10">
    <source>
        <dbReference type="ARBA" id="ARBA00023154"/>
    </source>
</evidence>
<dbReference type="Gene3D" id="3.30.360.10">
    <property type="entry name" value="Dihydrodipicolinate Reductase, domain 2"/>
    <property type="match status" value="1"/>
</dbReference>
<evidence type="ECO:0000256" key="8">
    <source>
        <dbReference type="ARBA" id="ARBA00022915"/>
    </source>
</evidence>
<dbReference type="Proteomes" id="UP000254920">
    <property type="component" value="Unassembled WGS sequence"/>
</dbReference>
<feature type="binding site" evidence="13">
    <location>
        <begin position="35"/>
        <end position="37"/>
    </location>
    <ligand>
        <name>NADP(+)</name>
        <dbReference type="ChEBI" id="CHEBI:58349"/>
    </ligand>
</feature>
<feature type="binding site" evidence="13">
    <location>
        <position position="173"/>
    </location>
    <ligand>
        <name>substrate</name>
    </ligand>
</feature>
<gene>
    <name evidence="15" type="primary">ddh</name>
    <name evidence="15" type="ORF">NCTC12475_00242</name>
</gene>
<dbReference type="UniPathway" id="UPA00034">
    <property type="reaction ID" value="UER00026"/>
</dbReference>
<keyword evidence="8 12" id="KW-0220">Diaminopimelate biosynthesis</keyword>
<evidence type="ECO:0000259" key="14">
    <source>
        <dbReference type="Pfam" id="PF16654"/>
    </source>
</evidence>
<keyword evidence="7 12" id="KW-0521">NADP</keyword>
<dbReference type="CDD" id="cd02270">
    <property type="entry name" value="meso-DAPDH_N"/>
    <property type="match status" value="1"/>
</dbReference>
<keyword evidence="6 12" id="KW-0028">Amino-acid biosynthesis</keyword>
<dbReference type="EMBL" id="UFVD01000001">
    <property type="protein sequence ID" value="SUX09882.1"/>
    <property type="molecule type" value="Genomic_DNA"/>
</dbReference>
<keyword evidence="10 12" id="KW-0457">Lysine biosynthesis</keyword>
<evidence type="ECO:0000256" key="3">
    <source>
        <dbReference type="ARBA" id="ARBA00011738"/>
    </source>
</evidence>
<dbReference type="InterPro" id="IPR032094">
    <property type="entry name" value="Meso-DAP_DH_C"/>
</dbReference>
<comment type="function">
    <text evidence="12">Catalyzes the reversible NADPH-dependent reductive amination of L-2-amino-6-oxopimelate, the acyclic form of L-tetrahydrodipicolinate, to generate the meso compound, D,L-2,6-diaminopimelate.</text>
</comment>
<dbReference type="PIRSF" id="PIRSF025648">
    <property type="entry name" value="DDH"/>
    <property type="match status" value="1"/>
</dbReference>
<comment type="subunit">
    <text evidence="3 12">Homodimer.</text>
</comment>
<accession>A0A381DH93</accession>
<feature type="binding site" evidence="13">
    <location>
        <begin position="11"/>
        <end position="14"/>
    </location>
    <ligand>
        <name>NADP(+)</name>
        <dbReference type="ChEBI" id="CHEBI:58349"/>
    </ligand>
</feature>
<evidence type="ECO:0000256" key="11">
    <source>
        <dbReference type="ARBA" id="ARBA00052023"/>
    </source>
</evidence>
<dbReference type="NCBIfam" id="TIGR01921">
    <property type="entry name" value="DAP-DH"/>
    <property type="match status" value="1"/>
</dbReference>
<dbReference type="RefSeq" id="WP_089182517.1">
    <property type="nucleotide sequence ID" value="NZ_CP043427.1"/>
</dbReference>
<evidence type="ECO:0000256" key="12">
    <source>
        <dbReference type="PIRNR" id="PIRNR025648"/>
    </source>
</evidence>
<proteinExistence type="inferred from homology"/>
<dbReference type="GO" id="GO:0019877">
    <property type="term" value="P:diaminopimelate biosynthetic process"/>
    <property type="evidence" value="ECO:0007669"/>
    <property type="project" value="UniProtKB-UniRule"/>
</dbReference>
<dbReference type="SUPFAM" id="SSF55347">
    <property type="entry name" value="Glyceraldehyde-3-phosphate dehydrogenase-like, C-terminal domain"/>
    <property type="match status" value="1"/>
</dbReference>
<dbReference type="Pfam" id="PF16654">
    <property type="entry name" value="DAPDH_C"/>
    <property type="match status" value="1"/>
</dbReference>
<feature type="binding site" evidence="13">
    <location>
        <begin position="69"/>
        <end position="72"/>
    </location>
    <ligand>
        <name>NADP(+)</name>
        <dbReference type="ChEBI" id="CHEBI:58349"/>
    </ligand>
</feature>
<dbReference type="GeneID" id="93090689"/>
<dbReference type="EC" id="1.4.1.16" evidence="4 12"/>
<reference evidence="15 16" key="1">
    <citation type="submission" date="2018-06" db="EMBL/GenBank/DDBJ databases">
        <authorList>
            <consortium name="Pathogen Informatics"/>
            <person name="Doyle S."/>
        </authorList>
    </citation>
    <scope>NUCLEOTIDE SEQUENCE [LARGE SCALE GENOMIC DNA]</scope>
    <source>
        <strain evidence="15 16">NCTC12475</strain>
    </source>
</reference>
<comment type="pathway">
    <text evidence="1 12">Amino-acid biosynthesis; L-lysine biosynthesis via DAP pathway; DL-2,6-diaminopimelate from (S)-tetrahydrodipicolinate: step 1/1.</text>
</comment>